<keyword evidence="9" id="KW-0677">Repeat</keyword>
<dbReference type="KEGG" id="spu:100890017"/>
<keyword evidence="8 21" id="KW-0732">Signal</keyword>
<keyword evidence="7" id="KW-0597">Phosphoprotein</keyword>
<sequence>MKPSDFIGGILVIISLCFFPSCDTLSPVITHKQELWVSQKQGEVHTYRTPILVKLPTGDLLAFSAPRKNTSADKSAKFITLRRSTDGGLHWDVTRIIEDDYDVEDGLNLGSVIIDKITNTTYVFFGYCQHTPGTCTSPYREKGVYFKISRDWGYTWTPAINVKETNSALEGITWAPGPGFGIQKELEPNKGRLIGCGHHVDVAFYQMQCIYSDDHGKTWHMNSPLYGLPYAQKHITGDFTPGETQVIELSNGTVFVTIRNENKFHCHCRLQSLSYDGGYSFLIPHLTVQEALVDPSVFGSLALLNNTLFLSHPYNTDSRINMTLQWSFDSGQTWPGAMQLYEGPSEYSSLAQIDDEYLGLLFERDGYKYIDFFKIRIK</sequence>
<dbReference type="OrthoDB" id="2739686at2759"/>
<dbReference type="InterPro" id="IPR036278">
    <property type="entry name" value="Sialidase_sf"/>
</dbReference>
<reference evidence="23" key="2">
    <citation type="submission" date="2021-01" db="UniProtKB">
        <authorList>
            <consortium name="EnsemblMetazoa"/>
        </authorList>
    </citation>
    <scope>IDENTIFICATION</scope>
</reference>
<keyword evidence="10" id="KW-0378">Hydrolase</keyword>
<evidence type="ECO:0000256" key="11">
    <source>
        <dbReference type="ARBA" id="ARBA00023098"/>
    </source>
</evidence>
<evidence type="ECO:0000256" key="7">
    <source>
        <dbReference type="ARBA" id="ARBA00022553"/>
    </source>
</evidence>
<evidence type="ECO:0000256" key="12">
    <source>
        <dbReference type="ARBA" id="ARBA00023136"/>
    </source>
</evidence>
<dbReference type="InterPro" id="IPR011040">
    <property type="entry name" value="Sialidase"/>
</dbReference>
<dbReference type="FunFam" id="2.120.10.10:FF:000012">
    <property type="entry name" value="Sialidase [Precursor]"/>
    <property type="match status" value="1"/>
</dbReference>
<keyword evidence="15" id="KW-0968">Cytoplasmic vesicle</keyword>
<dbReference type="GO" id="GO:0031410">
    <property type="term" value="C:cytoplasmic vesicle"/>
    <property type="evidence" value="ECO:0007669"/>
    <property type="project" value="UniProtKB-SubCell"/>
</dbReference>
<evidence type="ECO:0000256" key="3">
    <source>
        <dbReference type="ARBA" id="ARBA00004236"/>
    </source>
</evidence>
<dbReference type="PANTHER" id="PTHR10628:SF25">
    <property type="entry name" value="SIALIDASE-1"/>
    <property type="match status" value="1"/>
</dbReference>
<dbReference type="RefSeq" id="XP_030838282.1">
    <property type="nucleotide sequence ID" value="XM_030982422.1"/>
</dbReference>
<dbReference type="GO" id="GO:0005765">
    <property type="term" value="C:lysosomal membrane"/>
    <property type="evidence" value="ECO:0007669"/>
    <property type="project" value="UniProtKB-SubCell"/>
</dbReference>
<evidence type="ECO:0000256" key="16">
    <source>
        <dbReference type="ARBA" id="ARBA00037235"/>
    </source>
</evidence>
<dbReference type="InParanoid" id="A0A7M7NL73"/>
<dbReference type="EnsemblMetazoa" id="XM_030982420">
    <property type="protein sequence ID" value="XP_030838280"/>
    <property type="gene ID" value="LOC100890017"/>
</dbReference>
<dbReference type="Gene3D" id="2.120.10.10">
    <property type="match status" value="1"/>
</dbReference>
<dbReference type="EnsemblMetazoa" id="XM_030982419">
    <property type="protein sequence ID" value="XP_030838279"/>
    <property type="gene ID" value="LOC100890017"/>
</dbReference>
<keyword evidence="14" id="KW-0458">Lysosome</keyword>
<dbReference type="GeneID" id="100890017"/>
<dbReference type="GO" id="GO:0005886">
    <property type="term" value="C:plasma membrane"/>
    <property type="evidence" value="ECO:0007669"/>
    <property type="project" value="UniProtKB-SubCell"/>
</dbReference>
<evidence type="ECO:0000256" key="1">
    <source>
        <dbReference type="ARBA" id="ARBA00004207"/>
    </source>
</evidence>
<name>A0A7M7NL73_STRPU</name>
<dbReference type="EnsemblMetazoa" id="XM_030982422">
    <property type="protein sequence ID" value="XP_030838282"/>
    <property type="gene ID" value="LOC100890017"/>
</dbReference>
<protein>
    <recommendedName>
        <fullName evidence="18">Sialidase-1</fullName>
    </recommendedName>
    <alternativeName>
        <fullName evidence="20">Lysosomal sialidase</fullName>
    </alternativeName>
    <alternativeName>
        <fullName evidence="19">N-acetyl-alpha-neuraminidase 1</fullName>
    </alternativeName>
</protein>
<evidence type="ECO:0000256" key="18">
    <source>
        <dbReference type="ARBA" id="ARBA00040509"/>
    </source>
</evidence>
<evidence type="ECO:0000256" key="19">
    <source>
        <dbReference type="ARBA" id="ARBA00041332"/>
    </source>
</evidence>
<evidence type="ECO:0000256" key="8">
    <source>
        <dbReference type="ARBA" id="ARBA00022729"/>
    </source>
</evidence>
<evidence type="ECO:0000256" key="10">
    <source>
        <dbReference type="ARBA" id="ARBA00022801"/>
    </source>
</evidence>
<dbReference type="GO" id="GO:0016020">
    <property type="term" value="C:membrane"/>
    <property type="evidence" value="ECO:0000318"/>
    <property type="project" value="GO_Central"/>
</dbReference>
<keyword evidence="11" id="KW-0443">Lipid metabolism</keyword>
<evidence type="ECO:0000256" key="6">
    <source>
        <dbReference type="ARBA" id="ARBA00022475"/>
    </source>
</evidence>
<evidence type="ECO:0000259" key="22">
    <source>
        <dbReference type="Pfam" id="PF13088"/>
    </source>
</evidence>
<evidence type="ECO:0000256" key="2">
    <source>
        <dbReference type="ARBA" id="ARBA00004227"/>
    </source>
</evidence>
<evidence type="ECO:0000256" key="20">
    <source>
        <dbReference type="ARBA" id="ARBA00041413"/>
    </source>
</evidence>
<dbReference type="PANTHER" id="PTHR10628">
    <property type="entry name" value="SIALIDASE"/>
    <property type="match status" value="1"/>
</dbReference>
<dbReference type="RefSeq" id="XP_030838283.1">
    <property type="nucleotide sequence ID" value="XM_030982423.1"/>
</dbReference>
<feature type="domain" description="Sialidase" evidence="22">
    <location>
        <begin position="79"/>
        <end position="357"/>
    </location>
</feature>
<dbReference type="CDD" id="cd15482">
    <property type="entry name" value="Sialidase_non-viral"/>
    <property type="match status" value="1"/>
</dbReference>
<feature type="chain" id="PRO_5033597274" description="Sialidase-1" evidence="21">
    <location>
        <begin position="25"/>
        <end position="378"/>
    </location>
</feature>
<reference evidence="24" key="1">
    <citation type="submission" date="2015-02" db="EMBL/GenBank/DDBJ databases">
        <title>Genome sequencing for Strongylocentrotus purpuratus.</title>
        <authorList>
            <person name="Murali S."/>
            <person name="Liu Y."/>
            <person name="Vee V."/>
            <person name="English A."/>
            <person name="Wang M."/>
            <person name="Skinner E."/>
            <person name="Han Y."/>
            <person name="Muzny D.M."/>
            <person name="Worley K.C."/>
            <person name="Gibbs R.A."/>
        </authorList>
    </citation>
    <scope>NUCLEOTIDE SEQUENCE</scope>
</reference>
<keyword evidence="13" id="KW-0325">Glycoprotein</keyword>
<evidence type="ECO:0000256" key="17">
    <source>
        <dbReference type="ARBA" id="ARBA00038519"/>
    </source>
</evidence>
<dbReference type="GO" id="GO:0009313">
    <property type="term" value="P:oligosaccharide catabolic process"/>
    <property type="evidence" value="ECO:0000318"/>
    <property type="project" value="GO_Central"/>
</dbReference>
<evidence type="ECO:0000313" key="24">
    <source>
        <dbReference type="Proteomes" id="UP000007110"/>
    </source>
</evidence>
<dbReference type="AlphaFoldDB" id="A0A7M7NL73"/>
<dbReference type="RefSeq" id="XP_030838280.1">
    <property type="nucleotide sequence ID" value="XM_030982420.1"/>
</dbReference>
<evidence type="ECO:0000256" key="15">
    <source>
        <dbReference type="ARBA" id="ARBA00023329"/>
    </source>
</evidence>
<dbReference type="SUPFAM" id="SSF50939">
    <property type="entry name" value="Sialidases"/>
    <property type="match status" value="1"/>
</dbReference>
<dbReference type="OMA" id="CEGSTIM"/>
<proteinExistence type="inferred from homology"/>
<keyword evidence="24" id="KW-1185">Reference proteome</keyword>
<dbReference type="GO" id="GO:0005764">
    <property type="term" value="C:lysosome"/>
    <property type="evidence" value="ECO:0000318"/>
    <property type="project" value="GO_Central"/>
</dbReference>
<organism evidence="23 24">
    <name type="scientific">Strongylocentrotus purpuratus</name>
    <name type="common">Purple sea urchin</name>
    <dbReference type="NCBI Taxonomy" id="7668"/>
    <lineage>
        <taxon>Eukaryota</taxon>
        <taxon>Metazoa</taxon>
        <taxon>Echinodermata</taxon>
        <taxon>Eleutherozoa</taxon>
        <taxon>Echinozoa</taxon>
        <taxon>Echinoidea</taxon>
        <taxon>Euechinoidea</taxon>
        <taxon>Echinacea</taxon>
        <taxon>Camarodonta</taxon>
        <taxon>Echinidea</taxon>
        <taxon>Strongylocentrotidae</taxon>
        <taxon>Strongylocentrotus</taxon>
    </lineage>
</organism>
<dbReference type="GO" id="GO:0043202">
    <property type="term" value="C:lysosomal lumen"/>
    <property type="evidence" value="ECO:0007669"/>
    <property type="project" value="UniProtKB-SubCell"/>
</dbReference>
<dbReference type="EnsemblMetazoa" id="XM_030982423">
    <property type="protein sequence ID" value="XP_030838283"/>
    <property type="gene ID" value="LOC100890017"/>
</dbReference>
<feature type="signal peptide" evidence="21">
    <location>
        <begin position="1"/>
        <end position="24"/>
    </location>
</feature>
<dbReference type="InterPro" id="IPR026856">
    <property type="entry name" value="Sialidase_fam"/>
</dbReference>
<dbReference type="Pfam" id="PF13088">
    <property type="entry name" value="BNR_2"/>
    <property type="match status" value="1"/>
</dbReference>
<dbReference type="Proteomes" id="UP000007110">
    <property type="component" value="Unassembled WGS sequence"/>
</dbReference>
<keyword evidence="12" id="KW-0472">Membrane</keyword>
<evidence type="ECO:0000256" key="14">
    <source>
        <dbReference type="ARBA" id="ARBA00023228"/>
    </source>
</evidence>
<accession>A0A7M7NL73</accession>
<dbReference type="GO" id="GO:0006689">
    <property type="term" value="P:ganglioside catabolic process"/>
    <property type="evidence" value="ECO:0000318"/>
    <property type="project" value="GO_Central"/>
</dbReference>
<evidence type="ECO:0000256" key="4">
    <source>
        <dbReference type="ARBA" id="ARBA00004541"/>
    </source>
</evidence>
<comment type="subunit">
    <text evidence="17">Interacts with cathepsin A (protective protein), beta-galactosidase and N-acetylgalactosamine-6-sulfate sulfatase in a multienzyme complex.</text>
</comment>
<dbReference type="RefSeq" id="XP_030838279.1">
    <property type="nucleotide sequence ID" value="XM_030982419.1"/>
</dbReference>
<evidence type="ECO:0000313" key="23">
    <source>
        <dbReference type="EnsemblMetazoa" id="XP_030838282"/>
    </source>
</evidence>
<keyword evidence="6" id="KW-1003">Cell membrane</keyword>
<evidence type="ECO:0000256" key="9">
    <source>
        <dbReference type="ARBA" id="ARBA00022737"/>
    </source>
</evidence>
<comment type="similarity">
    <text evidence="5">Belongs to the glycosyl hydrolase 33 family.</text>
</comment>
<dbReference type="GO" id="GO:0005737">
    <property type="term" value="C:cytoplasm"/>
    <property type="evidence" value="ECO:0000318"/>
    <property type="project" value="GO_Central"/>
</dbReference>
<evidence type="ECO:0000256" key="21">
    <source>
        <dbReference type="SAM" id="SignalP"/>
    </source>
</evidence>
<evidence type="ECO:0000256" key="13">
    <source>
        <dbReference type="ARBA" id="ARBA00023180"/>
    </source>
</evidence>
<comment type="function">
    <text evidence="16">Catalyzes the removal of sialic acid (N-acetylneuraminic acid) moieties from glycoproteins and glycolipids. To be active, it is strictly dependent on its presence in the multienzyme complex. Appears to have a preference for alpha 2-3 and alpha 2-6 sialyl linkage.</text>
</comment>
<comment type="subcellular location">
    <subcellularLocation>
        <location evidence="3">Cell membrane</location>
    </subcellularLocation>
    <subcellularLocation>
        <location evidence="4">Cytoplasmic vesicle</location>
    </subcellularLocation>
    <subcellularLocation>
        <location evidence="2">Lysosome lumen</location>
    </subcellularLocation>
    <subcellularLocation>
        <location evidence="1">Lysosome membrane</location>
        <topology evidence="1">Peripheral membrane protein</topology>
        <orientation evidence="1">Lumenal side</orientation>
    </subcellularLocation>
</comment>
<dbReference type="GO" id="GO:0004308">
    <property type="term" value="F:exo-alpha-sialidase activity"/>
    <property type="evidence" value="ECO:0000318"/>
    <property type="project" value="GO_Central"/>
</dbReference>
<evidence type="ECO:0000256" key="5">
    <source>
        <dbReference type="ARBA" id="ARBA00009348"/>
    </source>
</evidence>